<dbReference type="OrthoDB" id="454780at2"/>
<keyword evidence="3" id="KW-1185">Reference proteome</keyword>
<evidence type="ECO:0008006" key="4">
    <source>
        <dbReference type="Google" id="ProtNLM"/>
    </source>
</evidence>
<name>K9W8G6_9CYAN</name>
<gene>
    <name evidence="2" type="ORF">Mic7113_0769</name>
</gene>
<evidence type="ECO:0000313" key="2">
    <source>
        <dbReference type="EMBL" id="AFZ16680.1"/>
    </source>
</evidence>
<feature type="transmembrane region" description="Helical" evidence="1">
    <location>
        <begin position="91"/>
        <end position="109"/>
    </location>
</feature>
<dbReference type="STRING" id="1173027.Mic7113_0769"/>
<evidence type="ECO:0000256" key="1">
    <source>
        <dbReference type="SAM" id="Phobius"/>
    </source>
</evidence>
<feature type="transmembrane region" description="Helical" evidence="1">
    <location>
        <begin position="159"/>
        <end position="181"/>
    </location>
</feature>
<reference evidence="2 3" key="1">
    <citation type="submission" date="2012-06" db="EMBL/GenBank/DDBJ databases">
        <title>Finished chromosome of genome of Microcoleus sp. PCC 7113.</title>
        <authorList>
            <consortium name="US DOE Joint Genome Institute"/>
            <person name="Gugger M."/>
            <person name="Coursin T."/>
            <person name="Rippka R."/>
            <person name="Tandeau De Marsac N."/>
            <person name="Huntemann M."/>
            <person name="Wei C.-L."/>
            <person name="Han J."/>
            <person name="Detter J.C."/>
            <person name="Han C."/>
            <person name="Tapia R."/>
            <person name="Chen A."/>
            <person name="Kyrpides N."/>
            <person name="Mavromatis K."/>
            <person name="Markowitz V."/>
            <person name="Szeto E."/>
            <person name="Ivanova N."/>
            <person name="Pagani I."/>
            <person name="Pati A."/>
            <person name="Goodwin L."/>
            <person name="Nordberg H.P."/>
            <person name="Cantor M.N."/>
            <person name="Hua S.X."/>
            <person name="Woyke T."/>
            <person name="Kerfeld C.A."/>
        </authorList>
    </citation>
    <scope>NUCLEOTIDE SEQUENCE [LARGE SCALE GENOMIC DNA]</scope>
    <source>
        <strain evidence="2 3">PCC 7113</strain>
    </source>
</reference>
<dbReference type="HOGENOM" id="CLU_120854_0_0_3"/>
<organism evidence="2 3">
    <name type="scientific">Allocoleopsis franciscana PCC 7113</name>
    <dbReference type="NCBI Taxonomy" id="1173027"/>
    <lineage>
        <taxon>Bacteria</taxon>
        <taxon>Bacillati</taxon>
        <taxon>Cyanobacteriota</taxon>
        <taxon>Cyanophyceae</taxon>
        <taxon>Coleofasciculales</taxon>
        <taxon>Coleofasciculaceae</taxon>
        <taxon>Allocoleopsis</taxon>
        <taxon>Allocoleopsis franciscana</taxon>
    </lineage>
</organism>
<accession>K9W8G6</accession>
<keyword evidence="1" id="KW-1133">Transmembrane helix</keyword>
<dbReference type="KEGG" id="mic:Mic7113_0769"/>
<dbReference type="Pfam" id="PF24301">
    <property type="entry name" value="FraC"/>
    <property type="match status" value="1"/>
</dbReference>
<proteinExistence type="predicted"/>
<feature type="transmembrane region" description="Helical" evidence="1">
    <location>
        <begin position="45"/>
        <end position="66"/>
    </location>
</feature>
<keyword evidence="1" id="KW-0812">Transmembrane</keyword>
<dbReference type="InterPro" id="IPR054663">
    <property type="entry name" value="FraC"/>
</dbReference>
<keyword evidence="1" id="KW-0472">Membrane</keyword>
<feature type="transmembrane region" description="Helical" evidence="1">
    <location>
        <begin position="6"/>
        <end position="24"/>
    </location>
</feature>
<protein>
    <recommendedName>
        <fullName evidence="4">Filament integrity protein</fullName>
    </recommendedName>
</protein>
<dbReference type="Proteomes" id="UP000010471">
    <property type="component" value="Chromosome"/>
</dbReference>
<dbReference type="RefSeq" id="WP_015180843.1">
    <property type="nucleotide sequence ID" value="NC_019738.1"/>
</dbReference>
<dbReference type="EMBL" id="CP003630">
    <property type="protein sequence ID" value="AFZ16680.1"/>
    <property type="molecule type" value="Genomic_DNA"/>
</dbReference>
<evidence type="ECO:0000313" key="3">
    <source>
        <dbReference type="Proteomes" id="UP000010471"/>
    </source>
</evidence>
<sequence length="189" mass="21669">MTEAVLPLQTFLFQFLFLLVAIALESRVLYRRMNISRRTSVEYSTFINLLAASTGWLVFFLIQEWIPLYLKDQLISYIFFDRLLGPRPEDLTLVIAATGVVIFFSAFLIKLSGLNLLETFLEDKPQGENESAKRPWPTLIHRLDDVAASPKSNHATTILLANAYSYSAISLLLFLRFLQIYTPINNLNF</sequence>
<dbReference type="eggNOG" id="ENOG503312T">
    <property type="taxonomic scope" value="Bacteria"/>
</dbReference>
<dbReference type="NCBIfam" id="NF045624">
    <property type="entry name" value="filament_FraC"/>
    <property type="match status" value="1"/>
</dbReference>
<dbReference type="AlphaFoldDB" id="K9W8G6"/>